<feature type="compositionally biased region" description="Polar residues" evidence="1">
    <location>
        <begin position="8"/>
        <end position="20"/>
    </location>
</feature>
<feature type="region of interest" description="Disordered" evidence="1">
    <location>
        <begin position="1"/>
        <end position="20"/>
    </location>
</feature>
<evidence type="ECO:0000256" key="1">
    <source>
        <dbReference type="SAM" id="MobiDB-lite"/>
    </source>
</evidence>
<keyword evidence="3" id="KW-1185">Reference proteome</keyword>
<protein>
    <recommendedName>
        <fullName evidence="4">SPOR domain-containing protein</fullName>
    </recommendedName>
</protein>
<organism evidence="2 3">
    <name type="scientific">Siccirubricoccus soli</name>
    <dbReference type="NCBI Taxonomy" id="2899147"/>
    <lineage>
        <taxon>Bacteria</taxon>
        <taxon>Pseudomonadati</taxon>
        <taxon>Pseudomonadota</taxon>
        <taxon>Alphaproteobacteria</taxon>
        <taxon>Acetobacterales</taxon>
        <taxon>Roseomonadaceae</taxon>
        <taxon>Siccirubricoccus</taxon>
    </lineage>
</organism>
<evidence type="ECO:0000313" key="2">
    <source>
        <dbReference type="EMBL" id="MCO6417592.1"/>
    </source>
</evidence>
<name>A0ABT1D6P5_9PROT</name>
<proteinExistence type="predicted"/>
<accession>A0ABT1D6P5</accession>
<reference evidence="2 3" key="1">
    <citation type="submission" date="2021-12" db="EMBL/GenBank/DDBJ databases">
        <title>Siccirubricoccus leaddurans sp. nov., a high concentration Zn2+ tolerance bacterium.</title>
        <authorList>
            <person name="Cao Y."/>
        </authorList>
    </citation>
    <scope>NUCLEOTIDE SEQUENCE [LARGE SCALE GENOMIC DNA]</scope>
    <source>
        <strain evidence="2 3">KC 17139</strain>
    </source>
</reference>
<feature type="region of interest" description="Disordered" evidence="1">
    <location>
        <begin position="50"/>
        <end position="74"/>
    </location>
</feature>
<comment type="caution">
    <text evidence="2">The sequence shown here is derived from an EMBL/GenBank/DDBJ whole genome shotgun (WGS) entry which is preliminary data.</text>
</comment>
<sequence length="180" mass="18160">MAIEVNSAGWTGQTDDTPATQQVCGEFHDSKQLDEALSRLEGSAFQRADLSVRVPGREDRRTESERETPVREDDARNLRTLGTSTAAAAVGMAAAGLVVGTGGAALPAVAAAAAAGGATLAAGEAAGQGAAPGGHAPQHHATDQHGSILMVHTASAEKAAKAEEVLRACGAARVWREGSA</sequence>
<feature type="compositionally biased region" description="Basic and acidic residues" evidence="1">
    <location>
        <begin position="55"/>
        <end position="74"/>
    </location>
</feature>
<gene>
    <name evidence="2" type="ORF">JYK14_15690</name>
</gene>
<evidence type="ECO:0008006" key="4">
    <source>
        <dbReference type="Google" id="ProtNLM"/>
    </source>
</evidence>
<dbReference type="Proteomes" id="UP001523392">
    <property type="component" value="Unassembled WGS sequence"/>
</dbReference>
<dbReference type="EMBL" id="JAFIRR010000098">
    <property type="protein sequence ID" value="MCO6417592.1"/>
    <property type="molecule type" value="Genomic_DNA"/>
</dbReference>
<dbReference type="RefSeq" id="WP_252954230.1">
    <property type="nucleotide sequence ID" value="NZ_JAFIRR010000098.1"/>
</dbReference>
<evidence type="ECO:0000313" key="3">
    <source>
        <dbReference type="Proteomes" id="UP001523392"/>
    </source>
</evidence>